<dbReference type="InterPro" id="IPR027417">
    <property type="entry name" value="P-loop_NTPase"/>
</dbReference>
<evidence type="ECO:0000259" key="3">
    <source>
        <dbReference type="Pfam" id="PF00176"/>
    </source>
</evidence>
<reference evidence="4 5" key="1">
    <citation type="submission" date="2019-08" db="EMBL/GenBank/DDBJ databases">
        <title>The genome sequence of a newly discovered highly antifungal drug resistant Aspergillus species, Aspergillus tanneri NIH 1004.</title>
        <authorList>
            <person name="Mounaud S."/>
            <person name="Singh I."/>
            <person name="Joardar V."/>
            <person name="Pakala S."/>
            <person name="Pakala S."/>
            <person name="Venepally P."/>
            <person name="Chung J.K."/>
            <person name="Losada L."/>
            <person name="Nierman W.C."/>
        </authorList>
    </citation>
    <scope>NUCLEOTIDE SEQUENCE [LARGE SCALE GENOMIC DNA]</scope>
    <source>
        <strain evidence="4 5">NIH1004</strain>
    </source>
</reference>
<dbReference type="Proteomes" id="UP000324241">
    <property type="component" value="Unassembled WGS sequence"/>
</dbReference>
<comment type="caution">
    <text evidence="4">The sequence shown here is derived from an EMBL/GenBank/DDBJ whole genome shotgun (WGS) entry which is preliminary data.</text>
</comment>
<feature type="domain" description="SNF2 N-terminal" evidence="3">
    <location>
        <begin position="25"/>
        <end position="81"/>
    </location>
</feature>
<accession>A0A5M9MC93</accession>
<dbReference type="GeneID" id="54334209"/>
<evidence type="ECO:0000313" key="5">
    <source>
        <dbReference type="Proteomes" id="UP000324241"/>
    </source>
</evidence>
<dbReference type="RefSeq" id="XP_033421925.1">
    <property type="nucleotide sequence ID" value="XM_033576070.1"/>
</dbReference>
<dbReference type="InterPro" id="IPR000330">
    <property type="entry name" value="SNF2_N"/>
</dbReference>
<evidence type="ECO:0000313" key="4">
    <source>
        <dbReference type="EMBL" id="KAA8642563.1"/>
    </source>
</evidence>
<dbReference type="SUPFAM" id="SSF52540">
    <property type="entry name" value="P-loop containing nucleoside triphosphate hydrolases"/>
    <property type="match status" value="1"/>
</dbReference>
<dbReference type="Gene3D" id="3.40.50.10810">
    <property type="entry name" value="Tandem AAA-ATPase domain"/>
    <property type="match status" value="1"/>
</dbReference>
<gene>
    <name evidence="4" type="ORF">ATNIH1004_011508</name>
</gene>
<name>A0A5M9MC93_9EURO</name>
<dbReference type="AlphaFoldDB" id="A0A5M9MC93"/>
<keyword evidence="2" id="KW-0067">ATP-binding</keyword>
<dbReference type="InterPro" id="IPR038718">
    <property type="entry name" value="SNF2-like_sf"/>
</dbReference>
<evidence type="ECO:0000256" key="2">
    <source>
        <dbReference type="ARBA" id="ARBA00022840"/>
    </source>
</evidence>
<organism evidence="4 5">
    <name type="scientific">Aspergillus tanneri</name>
    <dbReference type="NCBI Taxonomy" id="1220188"/>
    <lineage>
        <taxon>Eukaryota</taxon>
        <taxon>Fungi</taxon>
        <taxon>Dikarya</taxon>
        <taxon>Ascomycota</taxon>
        <taxon>Pezizomycotina</taxon>
        <taxon>Eurotiomycetes</taxon>
        <taxon>Eurotiomycetidae</taxon>
        <taxon>Eurotiales</taxon>
        <taxon>Aspergillaceae</taxon>
        <taxon>Aspergillus</taxon>
        <taxon>Aspergillus subgen. Circumdati</taxon>
    </lineage>
</organism>
<keyword evidence="1" id="KW-0547">Nucleotide-binding</keyword>
<sequence length="82" mass="9145">MVRSAVLEFWQPVAVWGLAQFRANANIRGAILADAVGLGKTWETIAFMLKCWSDYNTAYETAVKHKEAPPVARPFLIVVPQI</sequence>
<dbReference type="Pfam" id="PF00176">
    <property type="entry name" value="SNF2-rel_dom"/>
    <property type="match status" value="1"/>
</dbReference>
<dbReference type="EMBL" id="QUQM01000008">
    <property type="protein sequence ID" value="KAA8642563.1"/>
    <property type="molecule type" value="Genomic_DNA"/>
</dbReference>
<dbReference type="GO" id="GO:0005524">
    <property type="term" value="F:ATP binding"/>
    <property type="evidence" value="ECO:0007669"/>
    <property type="project" value="InterPro"/>
</dbReference>
<dbReference type="OrthoDB" id="4448468at2759"/>
<protein>
    <recommendedName>
        <fullName evidence="3">SNF2 N-terminal domain-containing protein</fullName>
    </recommendedName>
</protein>
<evidence type="ECO:0000256" key="1">
    <source>
        <dbReference type="ARBA" id="ARBA00022741"/>
    </source>
</evidence>
<proteinExistence type="predicted"/>